<feature type="transmembrane region" description="Helical" evidence="7">
    <location>
        <begin position="310"/>
        <end position="328"/>
    </location>
</feature>
<evidence type="ECO:0000256" key="7">
    <source>
        <dbReference type="SAM" id="Phobius"/>
    </source>
</evidence>
<feature type="transmembrane region" description="Helical" evidence="7">
    <location>
        <begin position="54"/>
        <end position="74"/>
    </location>
</feature>
<dbReference type="PANTHER" id="PTHR42718:SF46">
    <property type="entry name" value="BLR6921 PROTEIN"/>
    <property type="match status" value="1"/>
</dbReference>
<dbReference type="Gene3D" id="1.20.1250.20">
    <property type="entry name" value="MFS general substrate transporter like domains"/>
    <property type="match status" value="1"/>
</dbReference>
<dbReference type="RefSeq" id="WP_377861195.1">
    <property type="nucleotide sequence ID" value="NZ_JBHLZU010000032.1"/>
</dbReference>
<feature type="transmembrane region" description="Helical" evidence="7">
    <location>
        <begin position="21"/>
        <end position="42"/>
    </location>
</feature>
<evidence type="ECO:0000313" key="10">
    <source>
        <dbReference type="Proteomes" id="UP001589693"/>
    </source>
</evidence>
<dbReference type="Proteomes" id="UP001589693">
    <property type="component" value="Unassembled WGS sequence"/>
</dbReference>
<sequence length="467" mass="47223">MALTTGSGTGAAPTRAGHAALAILAVAQFLIALDYSIVYVAMPSIGAELRLTESTVQWVISGYAVFFAGFLIVGGRAADRLGARRLFVGGLLVFGVAALAGGLAQEPTTLLLARAAQGIGAAVLQPAVLALLNTMFAAGPERNRALAVWGTTGASGLAAGVVLGGLLTTFSWRWVFLINLPLAAVCALAAPLLVIAGSAPRKTVPLNVLSAVLCTGTVLALAIALTSAASGGWASTTTLTGLGASLVLLVAFTVRERGSAGPLVDPVLRRTRSLVVGCGAAALYMASVGNEFFLVTLLLQQLRGLTPLQAGIGFLPLALAITAGNMVAGRLVNAFGSRRVLAVAFGIDAAGLLLLALLLHGDSYLADLLPGLIISGLGHGLTFTTMFIAGTRDIADRNQGVGSALMTTAQYISGALGVAVLVLVLGPAPDAGRFMWAVLLTALFAAAGVVLAWFGPRRSPAGDPKGV</sequence>
<keyword evidence="10" id="KW-1185">Reference proteome</keyword>
<comment type="subcellular location">
    <subcellularLocation>
        <location evidence="1">Cell membrane</location>
        <topology evidence="1">Multi-pass membrane protein</topology>
    </subcellularLocation>
</comment>
<dbReference type="InterPro" id="IPR011701">
    <property type="entry name" value="MFS"/>
</dbReference>
<dbReference type="EMBL" id="JBHLZU010000032">
    <property type="protein sequence ID" value="MFB9908967.1"/>
    <property type="molecule type" value="Genomic_DNA"/>
</dbReference>
<evidence type="ECO:0000256" key="4">
    <source>
        <dbReference type="ARBA" id="ARBA00022692"/>
    </source>
</evidence>
<evidence type="ECO:0000256" key="5">
    <source>
        <dbReference type="ARBA" id="ARBA00022989"/>
    </source>
</evidence>
<feature type="transmembrane region" description="Helical" evidence="7">
    <location>
        <begin position="340"/>
        <end position="359"/>
    </location>
</feature>
<organism evidence="9 10">
    <name type="scientific">Allokutzneria oryzae</name>
    <dbReference type="NCBI Taxonomy" id="1378989"/>
    <lineage>
        <taxon>Bacteria</taxon>
        <taxon>Bacillati</taxon>
        <taxon>Actinomycetota</taxon>
        <taxon>Actinomycetes</taxon>
        <taxon>Pseudonocardiales</taxon>
        <taxon>Pseudonocardiaceae</taxon>
        <taxon>Allokutzneria</taxon>
    </lineage>
</organism>
<comment type="caution">
    <text evidence="9">The sequence shown here is derived from an EMBL/GenBank/DDBJ whole genome shotgun (WGS) entry which is preliminary data.</text>
</comment>
<gene>
    <name evidence="9" type="ORF">ACFFQA_33940</name>
</gene>
<keyword evidence="2" id="KW-0813">Transport</keyword>
<feature type="transmembrane region" description="Helical" evidence="7">
    <location>
        <begin position="274"/>
        <end position="298"/>
    </location>
</feature>
<feature type="transmembrane region" description="Helical" evidence="7">
    <location>
        <begin position="411"/>
        <end position="428"/>
    </location>
</feature>
<keyword evidence="4 7" id="KW-0812">Transmembrane</keyword>
<keyword evidence="3" id="KW-1003">Cell membrane</keyword>
<evidence type="ECO:0000256" key="6">
    <source>
        <dbReference type="ARBA" id="ARBA00023136"/>
    </source>
</evidence>
<proteinExistence type="predicted"/>
<evidence type="ECO:0000313" key="9">
    <source>
        <dbReference type="EMBL" id="MFB9908967.1"/>
    </source>
</evidence>
<feature type="transmembrane region" description="Helical" evidence="7">
    <location>
        <begin position="233"/>
        <end position="254"/>
    </location>
</feature>
<feature type="transmembrane region" description="Helical" evidence="7">
    <location>
        <begin position="111"/>
        <end position="134"/>
    </location>
</feature>
<dbReference type="CDD" id="cd17321">
    <property type="entry name" value="MFS_MMR_MDR_like"/>
    <property type="match status" value="1"/>
</dbReference>
<evidence type="ECO:0000256" key="2">
    <source>
        <dbReference type="ARBA" id="ARBA00022448"/>
    </source>
</evidence>
<feature type="transmembrane region" description="Helical" evidence="7">
    <location>
        <begin position="174"/>
        <end position="196"/>
    </location>
</feature>
<keyword evidence="6 7" id="KW-0472">Membrane</keyword>
<evidence type="ECO:0000256" key="1">
    <source>
        <dbReference type="ARBA" id="ARBA00004651"/>
    </source>
</evidence>
<dbReference type="PANTHER" id="PTHR42718">
    <property type="entry name" value="MAJOR FACILITATOR SUPERFAMILY MULTIDRUG TRANSPORTER MFSC"/>
    <property type="match status" value="1"/>
</dbReference>
<feature type="transmembrane region" description="Helical" evidence="7">
    <location>
        <begin position="371"/>
        <end position="390"/>
    </location>
</feature>
<dbReference type="Pfam" id="PF07690">
    <property type="entry name" value="MFS_1"/>
    <property type="match status" value="1"/>
</dbReference>
<dbReference type="SUPFAM" id="SSF103473">
    <property type="entry name" value="MFS general substrate transporter"/>
    <property type="match status" value="2"/>
</dbReference>
<protein>
    <submittedName>
        <fullName evidence="9">MFS transporter</fullName>
    </submittedName>
</protein>
<evidence type="ECO:0000256" key="3">
    <source>
        <dbReference type="ARBA" id="ARBA00022475"/>
    </source>
</evidence>
<name>A0ABV6A732_9PSEU</name>
<dbReference type="InterPro" id="IPR020846">
    <property type="entry name" value="MFS_dom"/>
</dbReference>
<feature type="transmembrane region" description="Helical" evidence="7">
    <location>
        <begin position="146"/>
        <end position="168"/>
    </location>
</feature>
<feature type="transmembrane region" description="Helical" evidence="7">
    <location>
        <begin position="86"/>
        <end position="105"/>
    </location>
</feature>
<evidence type="ECO:0000259" key="8">
    <source>
        <dbReference type="PROSITE" id="PS50850"/>
    </source>
</evidence>
<accession>A0ABV6A732</accession>
<dbReference type="Gene3D" id="1.20.1720.10">
    <property type="entry name" value="Multidrug resistance protein D"/>
    <property type="match status" value="1"/>
</dbReference>
<feature type="transmembrane region" description="Helical" evidence="7">
    <location>
        <begin position="208"/>
        <end position="227"/>
    </location>
</feature>
<feature type="domain" description="Major facilitator superfamily (MFS) profile" evidence="8">
    <location>
        <begin position="20"/>
        <end position="460"/>
    </location>
</feature>
<dbReference type="InterPro" id="IPR036259">
    <property type="entry name" value="MFS_trans_sf"/>
</dbReference>
<keyword evidence="5 7" id="KW-1133">Transmembrane helix</keyword>
<reference evidence="9 10" key="1">
    <citation type="submission" date="2024-09" db="EMBL/GenBank/DDBJ databases">
        <authorList>
            <person name="Sun Q."/>
            <person name="Mori K."/>
        </authorList>
    </citation>
    <scope>NUCLEOTIDE SEQUENCE [LARGE SCALE GENOMIC DNA]</scope>
    <source>
        <strain evidence="9 10">TBRC 7907</strain>
    </source>
</reference>
<feature type="transmembrane region" description="Helical" evidence="7">
    <location>
        <begin position="434"/>
        <end position="455"/>
    </location>
</feature>
<dbReference type="PROSITE" id="PS50850">
    <property type="entry name" value="MFS"/>
    <property type="match status" value="1"/>
</dbReference>